<feature type="domain" description="BBSome complex member BBS5 PH" evidence="8">
    <location>
        <begin position="17"/>
        <end position="71"/>
    </location>
</feature>
<dbReference type="EMBL" id="KZ288347">
    <property type="protein sequence ID" value="PBC27569.1"/>
    <property type="molecule type" value="Genomic_DNA"/>
</dbReference>
<keyword evidence="4" id="KW-0963">Cytoplasm</keyword>
<protein>
    <submittedName>
        <fullName evidence="9">Bardet-Biedl syndrome</fullName>
    </submittedName>
</protein>
<dbReference type="STRING" id="94128.A0A2A3E8Q1"/>
<evidence type="ECO:0000256" key="2">
    <source>
        <dbReference type="ARBA" id="ARBA00004245"/>
    </source>
</evidence>
<dbReference type="InterPro" id="IPR014003">
    <property type="entry name" value="BBS5_PH"/>
</dbReference>
<dbReference type="GO" id="GO:0034464">
    <property type="term" value="C:BBSome"/>
    <property type="evidence" value="ECO:0007669"/>
    <property type="project" value="InterPro"/>
</dbReference>
<name>A0A2A3E8Q1_APICC</name>
<evidence type="ECO:0000256" key="6">
    <source>
        <dbReference type="ARBA" id="ARBA00023212"/>
    </source>
</evidence>
<organism evidence="9 10">
    <name type="scientific">Apis cerana cerana</name>
    <name type="common">Oriental honeybee</name>
    <dbReference type="NCBI Taxonomy" id="94128"/>
    <lineage>
        <taxon>Eukaryota</taxon>
        <taxon>Metazoa</taxon>
        <taxon>Ecdysozoa</taxon>
        <taxon>Arthropoda</taxon>
        <taxon>Hexapoda</taxon>
        <taxon>Insecta</taxon>
        <taxon>Pterygota</taxon>
        <taxon>Neoptera</taxon>
        <taxon>Endopterygota</taxon>
        <taxon>Hymenoptera</taxon>
        <taxon>Apocrita</taxon>
        <taxon>Aculeata</taxon>
        <taxon>Apoidea</taxon>
        <taxon>Anthophila</taxon>
        <taxon>Apidae</taxon>
        <taxon>Apis</taxon>
    </lineage>
</organism>
<keyword evidence="5" id="KW-0969">Cilium</keyword>
<feature type="domain" description="BBSome complex member BBS5 PH" evidence="8">
    <location>
        <begin position="96"/>
        <end position="150"/>
    </location>
</feature>
<accession>A0A2A3E8Q1</accession>
<evidence type="ECO:0000256" key="5">
    <source>
        <dbReference type="ARBA" id="ARBA00023069"/>
    </source>
</evidence>
<proteinExistence type="inferred from homology"/>
<dbReference type="Pfam" id="PF07289">
    <property type="entry name" value="BBL5"/>
    <property type="match status" value="1"/>
</dbReference>
<dbReference type="GO" id="GO:0032266">
    <property type="term" value="F:phosphatidylinositol-3-phosphate binding"/>
    <property type="evidence" value="ECO:0007669"/>
    <property type="project" value="TreeGrafter"/>
</dbReference>
<dbReference type="GO" id="GO:0036064">
    <property type="term" value="C:ciliary basal body"/>
    <property type="evidence" value="ECO:0007669"/>
    <property type="project" value="TreeGrafter"/>
</dbReference>
<evidence type="ECO:0000259" key="8">
    <source>
        <dbReference type="SMART" id="SM00683"/>
    </source>
</evidence>
<dbReference type="AlphaFoldDB" id="A0A2A3E8Q1"/>
<dbReference type="GO" id="GO:0060271">
    <property type="term" value="P:cilium assembly"/>
    <property type="evidence" value="ECO:0007669"/>
    <property type="project" value="TreeGrafter"/>
</dbReference>
<comment type="similarity">
    <text evidence="3">Belongs to the BBS5 family.</text>
</comment>
<evidence type="ECO:0000256" key="4">
    <source>
        <dbReference type="ARBA" id="ARBA00022490"/>
    </source>
</evidence>
<dbReference type="SMART" id="SM00683">
    <property type="entry name" value="DM16"/>
    <property type="match status" value="2"/>
</dbReference>
<evidence type="ECO:0000256" key="1">
    <source>
        <dbReference type="ARBA" id="ARBA00004138"/>
    </source>
</evidence>
<dbReference type="OrthoDB" id="10261999at2759"/>
<keyword evidence="6" id="KW-0206">Cytoskeleton</keyword>
<dbReference type="PANTHER" id="PTHR21351">
    <property type="entry name" value="BARDET-BIEDL SYNDROME PROTEIN 5"/>
    <property type="match status" value="1"/>
</dbReference>
<keyword evidence="10" id="KW-1185">Reference proteome</keyword>
<dbReference type="Proteomes" id="UP000242457">
    <property type="component" value="Unassembled WGS sequence"/>
</dbReference>
<comment type="subcellular location">
    <subcellularLocation>
        <location evidence="1">Cell projection</location>
        <location evidence="1">Cilium</location>
    </subcellularLocation>
    <subcellularLocation>
        <location evidence="2">Cytoplasm</location>
        <location evidence="2">Cytoskeleton</location>
    </subcellularLocation>
</comment>
<dbReference type="InterPro" id="IPR006606">
    <property type="entry name" value="BBL5"/>
</dbReference>
<evidence type="ECO:0000313" key="9">
    <source>
        <dbReference type="EMBL" id="PBC27569.1"/>
    </source>
</evidence>
<evidence type="ECO:0000256" key="7">
    <source>
        <dbReference type="ARBA" id="ARBA00023273"/>
    </source>
</evidence>
<evidence type="ECO:0000256" key="3">
    <source>
        <dbReference type="ARBA" id="ARBA00005822"/>
    </source>
</evidence>
<reference evidence="9 10" key="1">
    <citation type="submission" date="2014-07" db="EMBL/GenBank/DDBJ databases">
        <title>Genomic and transcriptomic analysis on Apis cerana provide comprehensive insights into honey bee biology.</title>
        <authorList>
            <person name="Diao Q."/>
            <person name="Sun L."/>
            <person name="Zheng H."/>
            <person name="Zheng H."/>
            <person name="Xu S."/>
            <person name="Wang S."/>
            <person name="Zeng Z."/>
            <person name="Hu F."/>
            <person name="Su S."/>
            <person name="Wu J."/>
        </authorList>
    </citation>
    <scope>NUCLEOTIDE SEQUENCE [LARGE SCALE GENOMIC DNA]</scope>
    <source>
        <tissue evidence="9">Pupae without intestine</tissue>
    </source>
</reference>
<keyword evidence="7" id="KW-0966">Cell projection</keyword>
<gene>
    <name evidence="9" type="ORF">APICC_04112</name>
</gene>
<dbReference type="PANTHER" id="PTHR21351:SF0">
    <property type="entry name" value="BARDET-BIEDL SYNDROME 5 PROTEIN"/>
    <property type="match status" value="1"/>
</dbReference>
<sequence length="277" mass="31914">MFIKINSVVHMQLRLGEFNVDKLDLIEDTKGNAGDNGRLIVTNLRIIWHSLLLPKINLSIGYNTFITVNTKIIHSLQGRHMQALYILASFRNCRYEFLFTNRDLKSTRHYTSGNIGTFIVTNIRLVWFADVNCQFNISIPYLIIANIIIKNSKFGPTLVINSTESSGGYILGFQVNPVQKLHIVYKEILMLWKAFEKFPIFGVDYTFEHQAPLQQSNMEQYTEIQDNQIEISNVFGYYFSEGSNQRKPSFSIYLGLAAEEPREASTLQNLWELVPQT</sequence>
<evidence type="ECO:0000313" key="10">
    <source>
        <dbReference type="Proteomes" id="UP000242457"/>
    </source>
</evidence>